<dbReference type="GO" id="GO:0031640">
    <property type="term" value="P:killing of cells of another organism"/>
    <property type="evidence" value="ECO:0007669"/>
    <property type="project" value="UniProtKB-KW"/>
</dbReference>
<name>A0A9X3F703_9BACT</name>
<dbReference type="SMART" id="SM00047">
    <property type="entry name" value="LYZ2"/>
    <property type="match status" value="1"/>
</dbReference>
<keyword evidence="2" id="KW-0081">Bacteriolytic enzyme</keyword>
<dbReference type="InterPro" id="IPR002901">
    <property type="entry name" value="MGlyc_endo_b_GlcNAc-like_dom"/>
</dbReference>
<dbReference type="InterPro" id="IPR051056">
    <property type="entry name" value="Glycosyl_Hydrolase_73"/>
</dbReference>
<keyword evidence="3" id="KW-0378">Hydrolase</keyword>
<evidence type="ECO:0000259" key="6">
    <source>
        <dbReference type="PROSITE" id="PS51782"/>
    </source>
</evidence>
<feature type="region of interest" description="Disordered" evidence="5">
    <location>
        <begin position="290"/>
        <end position="310"/>
    </location>
</feature>
<protein>
    <recommendedName>
        <fullName evidence="4">Peptidoglycan hydrolase</fullName>
    </recommendedName>
</protein>
<dbReference type="Pfam" id="PF01476">
    <property type="entry name" value="LysM"/>
    <property type="match status" value="1"/>
</dbReference>
<comment type="caution">
    <text evidence="7">The sequence shown here is derived from an EMBL/GenBank/DDBJ whole genome shotgun (WGS) entry which is preliminary data.</text>
</comment>
<dbReference type="AlphaFoldDB" id="A0A9X3F703"/>
<dbReference type="Proteomes" id="UP001145087">
    <property type="component" value="Unassembled WGS sequence"/>
</dbReference>
<sequence>MRYIPFIILLTLITVASYAQISREEYIKRWQLIAIEEMNRSGIPASITIAQGMLESGNGNSELSKKSNNHFGIKCKKGWTGKKVYYDDDARNECFRKYRTAEDSYIDHTNFLMSNPRYGSLFDLKTTDYKGWAKGLKKAGYATAHDYDKRLIKIIEDNKLYRLDKKMSYQELAVFEQQSVSKRISNSTSIKPYSSHKVVKVNGINAVVIRKGETYEMLAQEFNINDWELYKFNDQRAGYQPVPNEVVYIQAKNSKSKTKLAHRVGQGESMHFISQMYGIRLKPLYRRNKMKAGQQPKPGQTIYLRKNGRT</sequence>
<evidence type="ECO:0000256" key="1">
    <source>
        <dbReference type="ARBA" id="ARBA00022529"/>
    </source>
</evidence>
<feature type="domain" description="LysM" evidence="6">
    <location>
        <begin position="260"/>
        <end position="304"/>
    </location>
</feature>
<dbReference type="InterPro" id="IPR036779">
    <property type="entry name" value="LysM_dom_sf"/>
</dbReference>
<organism evidence="7 8">
    <name type="scientific">Draconibacterium aestuarii</name>
    <dbReference type="NCBI Taxonomy" id="2998507"/>
    <lineage>
        <taxon>Bacteria</taxon>
        <taxon>Pseudomonadati</taxon>
        <taxon>Bacteroidota</taxon>
        <taxon>Bacteroidia</taxon>
        <taxon>Marinilabiliales</taxon>
        <taxon>Prolixibacteraceae</taxon>
        <taxon>Draconibacterium</taxon>
    </lineage>
</organism>
<dbReference type="RefSeq" id="WP_343333998.1">
    <property type="nucleotide sequence ID" value="NZ_JAPOHD010000028.1"/>
</dbReference>
<dbReference type="PANTHER" id="PTHR33308:SF9">
    <property type="entry name" value="PEPTIDOGLYCAN HYDROLASE FLGJ"/>
    <property type="match status" value="1"/>
</dbReference>
<dbReference type="Gene3D" id="3.10.350.10">
    <property type="entry name" value="LysM domain"/>
    <property type="match status" value="1"/>
</dbReference>
<accession>A0A9X3F703</accession>
<evidence type="ECO:0000256" key="5">
    <source>
        <dbReference type="SAM" id="MobiDB-lite"/>
    </source>
</evidence>
<dbReference type="CDD" id="cd00118">
    <property type="entry name" value="LysM"/>
    <property type="match status" value="1"/>
</dbReference>
<dbReference type="SUPFAM" id="SSF54106">
    <property type="entry name" value="LysM domain"/>
    <property type="match status" value="1"/>
</dbReference>
<keyword evidence="1" id="KW-0929">Antimicrobial</keyword>
<evidence type="ECO:0000256" key="3">
    <source>
        <dbReference type="ARBA" id="ARBA00022801"/>
    </source>
</evidence>
<dbReference type="GO" id="GO:0004040">
    <property type="term" value="F:amidase activity"/>
    <property type="evidence" value="ECO:0007669"/>
    <property type="project" value="InterPro"/>
</dbReference>
<gene>
    <name evidence="7" type="ORF">OU798_15035</name>
</gene>
<evidence type="ECO:0000313" key="7">
    <source>
        <dbReference type="EMBL" id="MCY1721668.1"/>
    </source>
</evidence>
<evidence type="ECO:0000313" key="8">
    <source>
        <dbReference type="Proteomes" id="UP001145087"/>
    </source>
</evidence>
<dbReference type="PANTHER" id="PTHR33308">
    <property type="entry name" value="PEPTIDOGLYCAN HYDROLASE FLGJ"/>
    <property type="match status" value="1"/>
</dbReference>
<dbReference type="EMBL" id="JAPOHD010000028">
    <property type="protein sequence ID" value="MCY1721668.1"/>
    <property type="molecule type" value="Genomic_DNA"/>
</dbReference>
<keyword evidence="8" id="KW-1185">Reference proteome</keyword>
<dbReference type="Pfam" id="PF01832">
    <property type="entry name" value="Glucosaminidase"/>
    <property type="match status" value="1"/>
</dbReference>
<proteinExistence type="predicted"/>
<reference evidence="7" key="1">
    <citation type="submission" date="2022-11" db="EMBL/GenBank/DDBJ databases">
        <title>Marilongibacter aestuarii gen. nov., sp. nov., isolated from tidal flat sediment.</title>
        <authorList>
            <person name="Jiayan W."/>
        </authorList>
    </citation>
    <scope>NUCLEOTIDE SEQUENCE</scope>
    <source>
        <strain evidence="7">Z1-6</strain>
    </source>
</reference>
<dbReference type="Gene3D" id="1.10.530.10">
    <property type="match status" value="1"/>
</dbReference>
<dbReference type="GO" id="GO:0042742">
    <property type="term" value="P:defense response to bacterium"/>
    <property type="evidence" value="ECO:0007669"/>
    <property type="project" value="UniProtKB-KW"/>
</dbReference>
<dbReference type="InterPro" id="IPR018392">
    <property type="entry name" value="LysM"/>
</dbReference>
<evidence type="ECO:0000256" key="2">
    <source>
        <dbReference type="ARBA" id="ARBA00022638"/>
    </source>
</evidence>
<evidence type="ECO:0000256" key="4">
    <source>
        <dbReference type="ARBA" id="ARBA00032108"/>
    </source>
</evidence>
<dbReference type="PROSITE" id="PS51782">
    <property type="entry name" value="LYSM"/>
    <property type="match status" value="1"/>
</dbReference>